<comment type="caution">
    <text evidence="5">The sequence shown here is derived from an EMBL/GenBank/DDBJ whole genome shotgun (WGS) entry which is preliminary data.</text>
</comment>
<dbReference type="SFLD" id="SFLDS00019">
    <property type="entry name" value="Glutathione_Transferase_(cytos"/>
    <property type="match status" value="1"/>
</dbReference>
<dbReference type="InterPro" id="IPR036282">
    <property type="entry name" value="Glutathione-S-Trfase_C_sf"/>
</dbReference>
<dbReference type="Gene3D" id="1.20.1050.10">
    <property type="match status" value="1"/>
</dbReference>
<sequence length="247" mass="28377">MTPNIELLTAATPNGQKISVFLEELGIPYKTAAIDLGADDQKKPDFLKINPNGRIPAIVDHSRNDFPVFESGAIFLYLAEHYDKDFNFSFQDADEKSEMLQWLFFQNAGVGPIQGQANHFFRYAPEKIQYGIDRYQNETKRLYSVLEERLTDRDYLVGKGKGKYSIADISTFTWVRWAPWAGIDLSKFPNLKKWSDKIEEREAVQKGLLVPSGEDQIVRLRKDPNVEDPFKGWVMKGQNEIKDKHGQ</sequence>
<feature type="domain" description="GST N-terminal" evidence="3">
    <location>
        <begin position="2"/>
        <end position="86"/>
    </location>
</feature>
<dbReference type="InterPro" id="IPR004045">
    <property type="entry name" value="Glutathione_S-Trfase_N"/>
</dbReference>
<dbReference type="SFLD" id="SFLDG00358">
    <property type="entry name" value="Main_(cytGST)"/>
    <property type="match status" value="1"/>
</dbReference>
<dbReference type="OrthoDB" id="422574at2759"/>
<dbReference type="Pfam" id="PF02798">
    <property type="entry name" value="GST_N"/>
    <property type="match status" value="1"/>
</dbReference>
<evidence type="ECO:0000313" key="5">
    <source>
        <dbReference type="EMBL" id="KAF3045473.1"/>
    </source>
</evidence>
<dbReference type="SUPFAM" id="SSF47616">
    <property type="entry name" value="GST C-terminal domain-like"/>
    <property type="match status" value="1"/>
</dbReference>
<dbReference type="SFLD" id="SFLDG01151">
    <property type="entry name" value="Main.2:_Nu-like"/>
    <property type="match status" value="1"/>
</dbReference>
<dbReference type="InterPro" id="IPR010987">
    <property type="entry name" value="Glutathione-S-Trfase_C-like"/>
</dbReference>
<dbReference type="Pfam" id="PF00043">
    <property type="entry name" value="GST_C"/>
    <property type="match status" value="1"/>
</dbReference>
<dbReference type="CDD" id="cd10291">
    <property type="entry name" value="GST_C_YfcG_like"/>
    <property type="match status" value="1"/>
</dbReference>
<dbReference type="PANTHER" id="PTHR44051:SF8">
    <property type="entry name" value="GLUTATHIONE S-TRANSFERASE GSTA"/>
    <property type="match status" value="1"/>
</dbReference>
<dbReference type="Proteomes" id="UP000758155">
    <property type="component" value="Unassembled WGS sequence"/>
</dbReference>
<dbReference type="AlphaFoldDB" id="A0A9P4WYT9"/>
<dbReference type="PROSITE" id="PS50405">
    <property type="entry name" value="GST_CTER"/>
    <property type="match status" value="1"/>
</dbReference>
<dbReference type="InterPro" id="IPR036249">
    <property type="entry name" value="Thioredoxin-like_sf"/>
</dbReference>
<organism evidence="5 6">
    <name type="scientific">Didymella heteroderae</name>
    <dbReference type="NCBI Taxonomy" id="1769908"/>
    <lineage>
        <taxon>Eukaryota</taxon>
        <taxon>Fungi</taxon>
        <taxon>Dikarya</taxon>
        <taxon>Ascomycota</taxon>
        <taxon>Pezizomycotina</taxon>
        <taxon>Dothideomycetes</taxon>
        <taxon>Pleosporomycetidae</taxon>
        <taxon>Pleosporales</taxon>
        <taxon>Pleosporineae</taxon>
        <taxon>Didymellaceae</taxon>
        <taxon>Didymella</taxon>
    </lineage>
</organism>
<dbReference type="EMBL" id="SWKV01000006">
    <property type="protein sequence ID" value="KAF3045473.1"/>
    <property type="molecule type" value="Genomic_DNA"/>
</dbReference>
<evidence type="ECO:0000259" key="3">
    <source>
        <dbReference type="PROSITE" id="PS50404"/>
    </source>
</evidence>
<feature type="domain" description="GST C-terminal" evidence="4">
    <location>
        <begin position="92"/>
        <end position="226"/>
    </location>
</feature>
<evidence type="ECO:0000256" key="1">
    <source>
        <dbReference type="ARBA" id="ARBA00007409"/>
    </source>
</evidence>
<accession>A0A9P4WYT9</accession>
<dbReference type="PANTHER" id="PTHR44051">
    <property type="entry name" value="GLUTATHIONE S-TRANSFERASE-RELATED"/>
    <property type="match status" value="1"/>
</dbReference>
<evidence type="ECO:0000313" key="6">
    <source>
        <dbReference type="Proteomes" id="UP000758155"/>
    </source>
</evidence>
<evidence type="ECO:0008006" key="7">
    <source>
        <dbReference type="Google" id="ProtNLM"/>
    </source>
</evidence>
<evidence type="ECO:0000259" key="4">
    <source>
        <dbReference type="PROSITE" id="PS50405"/>
    </source>
</evidence>
<name>A0A9P4WYT9_9PLEO</name>
<dbReference type="InterPro" id="IPR004046">
    <property type="entry name" value="GST_C"/>
</dbReference>
<evidence type="ECO:0000256" key="2">
    <source>
        <dbReference type="RuleBase" id="RU003494"/>
    </source>
</evidence>
<reference evidence="5" key="1">
    <citation type="submission" date="2019-04" db="EMBL/GenBank/DDBJ databases">
        <title>Sequencing of skin fungus with MAO and IRED activity.</title>
        <authorList>
            <person name="Marsaioli A.J."/>
            <person name="Bonatto J.M.C."/>
            <person name="Reis Junior O."/>
        </authorList>
    </citation>
    <scope>NUCLEOTIDE SEQUENCE</scope>
    <source>
        <strain evidence="5">28M1</strain>
    </source>
</reference>
<comment type="similarity">
    <text evidence="1 2">Belongs to the GST superfamily.</text>
</comment>
<dbReference type="PROSITE" id="PS50404">
    <property type="entry name" value="GST_NTER"/>
    <property type="match status" value="1"/>
</dbReference>
<gene>
    <name evidence="5" type="ORF">E8E12_006566</name>
</gene>
<proteinExistence type="inferred from homology"/>
<dbReference type="InterPro" id="IPR040079">
    <property type="entry name" value="Glutathione_S-Trfase"/>
</dbReference>
<dbReference type="Gene3D" id="3.40.30.10">
    <property type="entry name" value="Glutaredoxin"/>
    <property type="match status" value="1"/>
</dbReference>
<dbReference type="SUPFAM" id="SSF52833">
    <property type="entry name" value="Thioredoxin-like"/>
    <property type="match status" value="1"/>
</dbReference>
<protein>
    <recommendedName>
        <fullName evidence="7">Glutathione S-transferase</fullName>
    </recommendedName>
</protein>
<keyword evidence="6" id="KW-1185">Reference proteome</keyword>
<dbReference type="CDD" id="cd03048">
    <property type="entry name" value="GST_N_Ure2p_like"/>
    <property type="match status" value="1"/>
</dbReference>